<sequence>MHIGLIIILILVFCIVLYIIIEKAVSRGIDISETNELLRKISKQLEEQNKK</sequence>
<keyword evidence="1" id="KW-0472">Membrane</keyword>
<dbReference type="EMBL" id="CP137624">
    <property type="protein sequence ID" value="WPK11152.1"/>
    <property type="molecule type" value="Genomic_DNA"/>
</dbReference>
<accession>A0ABZ0RV51</accession>
<evidence type="ECO:0000313" key="2">
    <source>
        <dbReference type="EMBL" id="WPK11152.1"/>
    </source>
</evidence>
<reference evidence="2 3" key="1">
    <citation type="submission" date="2023-09" db="EMBL/GenBank/DDBJ databases">
        <authorList>
            <person name="Page C.A."/>
            <person name="Perez-Diaz I.M."/>
        </authorList>
    </citation>
    <scope>NUCLEOTIDE SEQUENCE [LARGE SCALE GENOMIC DNA]</scope>
    <source>
        <strain evidence="2 3">Ll15</strain>
    </source>
</reference>
<organism evidence="2 3">
    <name type="scientific">Lysinibacillus louembei</name>
    <dbReference type="NCBI Taxonomy" id="1470088"/>
    <lineage>
        <taxon>Bacteria</taxon>
        <taxon>Bacillati</taxon>
        <taxon>Bacillota</taxon>
        <taxon>Bacilli</taxon>
        <taxon>Bacillales</taxon>
        <taxon>Bacillaceae</taxon>
        <taxon>Lysinibacillus</taxon>
    </lineage>
</organism>
<keyword evidence="1" id="KW-0812">Transmembrane</keyword>
<proteinExistence type="predicted"/>
<dbReference type="RefSeq" id="WP_293928415.1">
    <property type="nucleotide sequence ID" value="NZ_CP137624.1"/>
</dbReference>
<gene>
    <name evidence="2" type="ORF">R6U77_14835</name>
</gene>
<keyword evidence="1" id="KW-1133">Transmembrane helix</keyword>
<name>A0ABZ0RV51_9BACI</name>
<evidence type="ECO:0000313" key="3">
    <source>
        <dbReference type="Proteomes" id="UP001322664"/>
    </source>
</evidence>
<feature type="transmembrane region" description="Helical" evidence="1">
    <location>
        <begin position="6"/>
        <end position="25"/>
    </location>
</feature>
<evidence type="ECO:0000256" key="1">
    <source>
        <dbReference type="SAM" id="Phobius"/>
    </source>
</evidence>
<protein>
    <submittedName>
        <fullName evidence="2">Uncharacterized protein</fullName>
    </submittedName>
</protein>
<keyword evidence="3" id="KW-1185">Reference proteome</keyword>
<dbReference type="Proteomes" id="UP001322664">
    <property type="component" value="Chromosome"/>
</dbReference>